<reference evidence="1 2" key="1">
    <citation type="journal article" date="2010" name="Science">
        <title>Genomic comparison of the ants Camponotus floridanus and Harpegnathos saltator.</title>
        <authorList>
            <person name="Bonasio R."/>
            <person name="Zhang G."/>
            <person name="Ye C."/>
            <person name="Mutti N.S."/>
            <person name="Fang X."/>
            <person name="Qin N."/>
            <person name="Donahue G."/>
            <person name="Yang P."/>
            <person name="Li Q."/>
            <person name="Li C."/>
            <person name="Zhang P."/>
            <person name="Huang Z."/>
            <person name="Berger S.L."/>
            <person name="Reinberg D."/>
            <person name="Wang J."/>
            <person name="Liebig J."/>
        </authorList>
    </citation>
    <scope>NUCLEOTIDE SEQUENCE [LARGE SCALE GENOMIC DNA]</scope>
    <source>
        <strain evidence="2">C129</strain>
    </source>
</reference>
<evidence type="ECO:0000313" key="1">
    <source>
        <dbReference type="EMBL" id="EFN61207.1"/>
    </source>
</evidence>
<protein>
    <submittedName>
        <fullName evidence="1">Uncharacterized protein</fullName>
    </submittedName>
</protein>
<name>E2AZG8_CAMFO</name>
<keyword evidence="2" id="KW-1185">Reference proteome</keyword>
<dbReference type="Proteomes" id="UP000000311">
    <property type="component" value="Unassembled WGS sequence"/>
</dbReference>
<gene>
    <name evidence="1" type="ORF">EAG_12766</name>
</gene>
<sequence>MREANEEKRGGKKGEEEQERCWRRCLAVARTRARSVVMSAGGQAADYYHCMNMNEMRRRTRGCGGERGP</sequence>
<dbReference type="AlphaFoldDB" id="E2AZG8"/>
<dbReference type="InParanoid" id="E2AZG8"/>
<evidence type="ECO:0000313" key="2">
    <source>
        <dbReference type="Proteomes" id="UP000000311"/>
    </source>
</evidence>
<dbReference type="EMBL" id="GL444207">
    <property type="protein sequence ID" value="EFN61207.1"/>
    <property type="molecule type" value="Genomic_DNA"/>
</dbReference>
<accession>E2AZG8</accession>
<organism evidence="2">
    <name type="scientific">Camponotus floridanus</name>
    <name type="common">Florida carpenter ant</name>
    <dbReference type="NCBI Taxonomy" id="104421"/>
    <lineage>
        <taxon>Eukaryota</taxon>
        <taxon>Metazoa</taxon>
        <taxon>Ecdysozoa</taxon>
        <taxon>Arthropoda</taxon>
        <taxon>Hexapoda</taxon>
        <taxon>Insecta</taxon>
        <taxon>Pterygota</taxon>
        <taxon>Neoptera</taxon>
        <taxon>Endopterygota</taxon>
        <taxon>Hymenoptera</taxon>
        <taxon>Apocrita</taxon>
        <taxon>Aculeata</taxon>
        <taxon>Formicoidea</taxon>
        <taxon>Formicidae</taxon>
        <taxon>Formicinae</taxon>
        <taxon>Camponotus</taxon>
    </lineage>
</organism>
<proteinExistence type="predicted"/>